<dbReference type="PROSITE" id="PS50928">
    <property type="entry name" value="ABC_TM1"/>
    <property type="match status" value="1"/>
</dbReference>
<dbReference type="Pfam" id="PF00528">
    <property type="entry name" value="BPD_transp_1"/>
    <property type="match status" value="1"/>
</dbReference>
<evidence type="ECO:0000256" key="1">
    <source>
        <dbReference type="ARBA" id="ARBA00004651"/>
    </source>
</evidence>
<dbReference type="SUPFAM" id="SSF161098">
    <property type="entry name" value="MetI-like"/>
    <property type="match status" value="1"/>
</dbReference>
<dbReference type="Gene3D" id="1.10.3720.10">
    <property type="entry name" value="MetI-like"/>
    <property type="match status" value="1"/>
</dbReference>
<keyword evidence="3" id="KW-1003">Cell membrane</keyword>
<sequence length="268" mass="29142">MSAAVEYAGLALVAAVTAFPFVWLLATSLRGSGAVFSFPPVIVPRPPTLANYVGVWETMPIGRFFLNTVYLTGMGITLTVATSALAGYPLARMRFPGRDAIFYAIVGSLMLPQHVGLILNFVTMMRLHLIDTFAAVYLPSAASVFGIFLLRQAYLVIPLEIEDAARIDGAGELRLWGQIMLPLVAPALATLAIVEFSAYWNSFLWPLIVLKSPEKYPLAVGLLNLSGLFAHNTRYVAAGAVMMTLPMIVVFLALQRYFLRGITIGAVR</sequence>
<dbReference type="PANTHER" id="PTHR43744">
    <property type="entry name" value="ABC TRANSPORTER PERMEASE PROTEIN MG189-RELATED-RELATED"/>
    <property type="match status" value="1"/>
</dbReference>
<evidence type="ECO:0000256" key="2">
    <source>
        <dbReference type="ARBA" id="ARBA00022448"/>
    </source>
</evidence>
<gene>
    <name evidence="9" type="ORF">E6H04_03250</name>
</gene>
<organism evidence="9 10">
    <name type="scientific">Candidatus Segetimicrobium genomatis</name>
    <dbReference type="NCBI Taxonomy" id="2569760"/>
    <lineage>
        <taxon>Bacteria</taxon>
        <taxon>Bacillati</taxon>
        <taxon>Candidatus Sysuimicrobiota</taxon>
        <taxon>Candidatus Sysuimicrobiia</taxon>
        <taxon>Candidatus Sysuimicrobiales</taxon>
        <taxon>Candidatus Segetimicrobiaceae</taxon>
        <taxon>Candidatus Segetimicrobium</taxon>
    </lineage>
</organism>
<dbReference type="PANTHER" id="PTHR43744:SF3">
    <property type="entry name" value="LACTOSE TRANSPORT SYSTEM PERMEASE PROTEIN LACG"/>
    <property type="match status" value="1"/>
</dbReference>
<feature type="transmembrane region" description="Helical" evidence="7">
    <location>
        <begin position="100"/>
        <end position="122"/>
    </location>
</feature>
<dbReference type="InterPro" id="IPR000515">
    <property type="entry name" value="MetI-like"/>
</dbReference>
<dbReference type="GO" id="GO:0005886">
    <property type="term" value="C:plasma membrane"/>
    <property type="evidence" value="ECO:0007669"/>
    <property type="project" value="UniProtKB-SubCell"/>
</dbReference>
<evidence type="ECO:0000256" key="5">
    <source>
        <dbReference type="ARBA" id="ARBA00022989"/>
    </source>
</evidence>
<dbReference type="EMBL" id="VBAO01000079">
    <property type="protein sequence ID" value="TMI83321.1"/>
    <property type="molecule type" value="Genomic_DNA"/>
</dbReference>
<keyword evidence="4 7" id="KW-0812">Transmembrane</keyword>
<evidence type="ECO:0000313" key="9">
    <source>
        <dbReference type="EMBL" id="TMI83321.1"/>
    </source>
</evidence>
<comment type="subcellular location">
    <subcellularLocation>
        <location evidence="1 7">Cell membrane</location>
        <topology evidence="1 7">Multi-pass membrane protein</topology>
    </subcellularLocation>
</comment>
<proteinExistence type="inferred from homology"/>
<keyword evidence="2 7" id="KW-0813">Transport</keyword>
<dbReference type="GO" id="GO:0055085">
    <property type="term" value="P:transmembrane transport"/>
    <property type="evidence" value="ECO:0007669"/>
    <property type="project" value="InterPro"/>
</dbReference>
<dbReference type="InterPro" id="IPR035906">
    <property type="entry name" value="MetI-like_sf"/>
</dbReference>
<evidence type="ECO:0000256" key="7">
    <source>
        <dbReference type="RuleBase" id="RU363032"/>
    </source>
</evidence>
<evidence type="ECO:0000259" key="8">
    <source>
        <dbReference type="PROSITE" id="PS50928"/>
    </source>
</evidence>
<keyword evidence="5 7" id="KW-1133">Transmembrane helix</keyword>
<keyword evidence="6 7" id="KW-0472">Membrane</keyword>
<evidence type="ECO:0000313" key="10">
    <source>
        <dbReference type="Proteomes" id="UP000320048"/>
    </source>
</evidence>
<feature type="transmembrane region" description="Helical" evidence="7">
    <location>
        <begin position="235"/>
        <end position="254"/>
    </location>
</feature>
<dbReference type="CDD" id="cd06261">
    <property type="entry name" value="TM_PBP2"/>
    <property type="match status" value="1"/>
</dbReference>
<comment type="similarity">
    <text evidence="7">Belongs to the binding-protein-dependent transport system permease family.</text>
</comment>
<dbReference type="AlphaFoldDB" id="A0A537JIF6"/>
<reference evidence="9 10" key="1">
    <citation type="journal article" date="2019" name="Nat. Microbiol.">
        <title>Mediterranean grassland soil C-N compound turnover is dependent on rainfall and depth, and is mediated by genomically divergent microorganisms.</title>
        <authorList>
            <person name="Diamond S."/>
            <person name="Andeer P.F."/>
            <person name="Li Z."/>
            <person name="Crits-Christoph A."/>
            <person name="Burstein D."/>
            <person name="Anantharaman K."/>
            <person name="Lane K.R."/>
            <person name="Thomas B.C."/>
            <person name="Pan C."/>
            <person name="Northen T.R."/>
            <person name="Banfield J.F."/>
        </authorList>
    </citation>
    <scope>NUCLEOTIDE SEQUENCE [LARGE SCALE GENOMIC DNA]</scope>
    <source>
        <strain evidence="9">NP_7</strain>
    </source>
</reference>
<protein>
    <submittedName>
        <fullName evidence="9">Carbohydrate ABC transporter permease</fullName>
    </submittedName>
</protein>
<name>A0A537JIF6_9BACT</name>
<feature type="domain" description="ABC transmembrane type-1" evidence="8">
    <location>
        <begin position="65"/>
        <end position="254"/>
    </location>
</feature>
<evidence type="ECO:0000256" key="3">
    <source>
        <dbReference type="ARBA" id="ARBA00022475"/>
    </source>
</evidence>
<accession>A0A537JIF6</accession>
<evidence type="ECO:0000256" key="6">
    <source>
        <dbReference type="ARBA" id="ARBA00023136"/>
    </source>
</evidence>
<feature type="transmembrane region" description="Helical" evidence="7">
    <location>
        <begin position="175"/>
        <end position="200"/>
    </location>
</feature>
<dbReference type="Proteomes" id="UP000320048">
    <property type="component" value="Unassembled WGS sequence"/>
</dbReference>
<evidence type="ECO:0000256" key="4">
    <source>
        <dbReference type="ARBA" id="ARBA00022692"/>
    </source>
</evidence>
<feature type="transmembrane region" description="Helical" evidence="7">
    <location>
        <begin position="61"/>
        <end position="88"/>
    </location>
</feature>
<comment type="caution">
    <text evidence="9">The sequence shown here is derived from an EMBL/GenBank/DDBJ whole genome shotgun (WGS) entry which is preliminary data.</text>
</comment>
<feature type="transmembrane region" description="Helical" evidence="7">
    <location>
        <begin position="134"/>
        <end position="154"/>
    </location>
</feature>